<dbReference type="NCBIfam" id="NF041359">
    <property type="entry name" value="GntG_guanitoxin"/>
    <property type="match status" value="1"/>
</dbReference>
<dbReference type="InterPro" id="IPR015424">
    <property type="entry name" value="PyrdxlP-dep_Trfase"/>
</dbReference>
<evidence type="ECO:0000256" key="5">
    <source>
        <dbReference type="ARBA" id="ARBA00023239"/>
    </source>
</evidence>
<dbReference type="GO" id="GO:0005829">
    <property type="term" value="C:cytosol"/>
    <property type="evidence" value="ECO:0007669"/>
    <property type="project" value="TreeGrafter"/>
</dbReference>
<dbReference type="CDD" id="cd06502">
    <property type="entry name" value="TA_like"/>
    <property type="match status" value="1"/>
</dbReference>
<dbReference type="EMBL" id="NWUO01000001">
    <property type="protein sequence ID" value="PNS13560.1"/>
    <property type="molecule type" value="Genomic_DNA"/>
</dbReference>
<dbReference type="RefSeq" id="WP_103058104.1">
    <property type="nucleotide sequence ID" value="NZ_BSOF01000028.1"/>
</dbReference>
<keyword evidence="9" id="KW-1185">Reference proteome</keyword>
<dbReference type="FunFam" id="3.40.640.10:FF:000030">
    <property type="entry name" value="Low-specificity L-threonine aldolase"/>
    <property type="match status" value="1"/>
</dbReference>
<dbReference type="Gene3D" id="3.40.640.10">
    <property type="entry name" value="Type I PLP-dependent aspartate aminotransferase-like (Major domain)"/>
    <property type="match status" value="1"/>
</dbReference>
<proteinExistence type="inferred from homology"/>
<feature type="domain" description="Aromatic amino acid beta-eliminating lyase/threonine aldolase" evidence="7">
    <location>
        <begin position="3"/>
        <end position="279"/>
    </location>
</feature>
<dbReference type="PIRSF" id="PIRSF017617">
    <property type="entry name" value="Thr_aldolase"/>
    <property type="match status" value="1"/>
</dbReference>
<evidence type="ECO:0000256" key="3">
    <source>
        <dbReference type="ARBA" id="ARBA00011881"/>
    </source>
</evidence>
<dbReference type="InterPro" id="IPR001597">
    <property type="entry name" value="ArAA_b-elim_lyase/Thr_aldolase"/>
</dbReference>
<dbReference type="GO" id="GO:0006545">
    <property type="term" value="P:glycine biosynthetic process"/>
    <property type="evidence" value="ECO:0007669"/>
    <property type="project" value="TreeGrafter"/>
</dbReference>
<dbReference type="InterPro" id="IPR015422">
    <property type="entry name" value="PyrdxlP-dep_Trfase_small"/>
</dbReference>
<dbReference type="Pfam" id="PF01212">
    <property type="entry name" value="Beta_elim_lyase"/>
    <property type="match status" value="1"/>
</dbReference>
<sequence>MIDLRSDTVTRPSPAMLSAIVSARTGDDVYGDDPTVNALEAEAARLSGKQAALFLPTGTQANLVALLTHCQRGEEYIVGQLAHNYKYEAGGAAVLGSIQPQPIEAAEDGSLPLDKVAAVIKPDDIHFARTRLLSLENTIGGKVLPVAYLADAWRFTREHQLALHIDGARIFNAAVALELPLGSLTRYCDTLTICLSKGLGTPVGSLLCGDAEYIQRARRWRKMTGGGMRQAGILAAAGLYALENNVMRLKEDHDNARWLAEQLGELDINVSQHTNMVFARLPPEQVAPLKAWMQARNILLSVGPVTRLVTHLDVDRAALQQVVNQWKAFLAAQ</sequence>
<dbReference type="Proteomes" id="UP000236345">
    <property type="component" value="Unassembled WGS sequence"/>
</dbReference>
<keyword evidence="5" id="KW-0456">Lyase</keyword>
<organism evidence="8 9">
    <name type="scientific">Mixta theicola</name>
    <dbReference type="NCBI Taxonomy" id="1458355"/>
    <lineage>
        <taxon>Bacteria</taxon>
        <taxon>Pseudomonadati</taxon>
        <taxon>Pseudomonadota</taxon>
        <taxon>Gammaproteobacteria</taxon>
        <taxon>Enterobacterales</taxon>
        <taxon>Erwiniaceae</taxon>
        <taxon>Mixta</taxon>
    </lineage>
</organism>
<comment type="subunit">
    <text evidence="3">Homotetramer.</text>
</comment>
<evidence type="ECO:0000256" key="6">
    <source>
        <dbReference type="PIRSR" id="PIRSR017617-1"/>
    </source>
</evidence>
<dbReference type="GO" id="GO:0006567">
    <property type="term" value="P:L-threonine catabolic process"/>
    <property type="evidence" value="ECO:0007669"/>
    <property type="project" value="TreeGrafter"/>
</dbReference>
<dbReference type="NCBIfam" id="NF007825">
    <property type="entry name" value="PRK10534.1"/>
    <property type="match status" value="1"/>
</dbReference>
<evidence type="ECO:0000256" key="2">
    <source>
        <dbReference type="ARBA" id="ARBA00006966"/>
    </source>
</evidence>
<keyword evidence="4" id="KW-0663">Pyridoxal phosphate</keyword>
<dbReference type="PANTHER" id="PTHR48097">
    <property type="entry name" value="L-THREONINE ALDOLASE-RELATED"/>
    <property type="match status" value="1"/>
</dbReference>
<dbReference type="Gene3D" id="3.90.1150.10">
    <property type="entry name" value="Aspartate Aminotransferase, domain 1"/>
    <property type="match status" value="1"/>
</dbReference>
<accession>A0A2K1QEW2</accession>
<comment type="caution">
    <text evidence="8">The sequence shown here is derived from an EMBL/GenBank/DDBJ whole genome shotgun (WGS) entry which is preliminary data.</text>
</comment>
<dbReference type="GO" id="GO:0008732">
    <property type="term" value="F:L-allo-threonine aldolase activity"/>
    <property type="evidence" value="ECO:0007669"/>
    <property type="project" value="TreeGrafter"/>
</dbReference>
<dbReference type="InterPro" id="IPR015421">
    <property type="entry name" value="PyrdxlP-dep_Trfase_major"/>
</dbReference>
<dbReference type="InterPro" id="IPR023603">
    <property type="entry name" value="Low_specificity_L-TA-like"/>
</dbReference>
<evidence type="ECO:0000313" key="8">
    <source>
        <dbReference type="EMBL" id="PNS13560.1"/>
    </source>
</evidence>
<dbReference type="SUPFAM" id="SSF53383">
    <property type="entry name" value="PLP-dependent transferases"/>
    <property type="match status" value="1"/>
</dbReference>
<evidence type="ECO:0000256" key="4">
    <source>
        <dbReference type="ARBA" id="ARBA00022898"/>
    </source>
</evidence>
<feature type="modified residue" description="N6-(pyridoxal phosphate)lysine" evidence="6">
    <location>
        <position position="197"/>
    </location>
</feature>
<evidence type="ECO:0000313" key="9">
    <source>
        <dbReference type="Proteomes" id="UP000236345"/>
    </source>
</evidence>
<evidence type="ECO:0000259" key="7">
    <source>
        <dbReference type="Pfam" id="PF01212"/>
    </source>
</evidence>
<reference evidence="9" key="1">
    <citation type="submission" date="2017-09" db="EMBL/GenBank/DDBJ databases">
        <authorList>
            <person name="Palmer M."/>
            <person name="Steenkamp E.T."/>
            <person name="Coetzee M.P."/>
            <person name="Avontuur J.R."/>
            <person name="Van Zyl E."/>
            <person name="Chan W.-Y."/>
            <person name="Blom J."/>
            <person name="Venter S.N."/>
        </authorList>
    </citation>
    <scope>NUCLEOTIDE SEQUENCE [LARGE SCALE GENOMIC DNA]</scope>
    <source>
        <strain evidence="9">QC88-366</strain>
    </source>
</reference>
<name>A0A2K1QEW2_9GAMM</name>
<dbReference type="OrthoDB" id="9774495at2"/>
<dbReference type="PANTHER" id="PTHR48097:SF9">
    <property type="entry name" value="L-THREONINE ALDOLASE"/>
    <property type="match status" value="1"/>
</dbReference>
<gene>
    <name evidence="8" type="ORF">COO59_01740</name>
</gene>
<comment type="similarity">
    <text evidence="2">Belongs to the threonine aldolase family.</text>
</comment>
<protein>
    <submittedName>
        <fullName evidence="8">Low-specificity L-threonine aldolase</fullName>
    </submittedName>
</protein>
<dbReference type="AlphaFoldDB" id="A0A2K1QEW2"/>
<evidence type="ECO:0000256" key="1">
    <source>
        <dbReference type="ARBA" id="ARBA00001933"/>
    </source>
</evidence>
<comment type="cofactor">
    <cofactor evidence="1">
        <name>pyridoxal 5'-phosphate</name>
        <dbReference type="ChEBI" id="CHEBI:597326"/>
    </cofactor>
</comment>